<dbReference type="Proteomes" id="UP000281245">
    <property type="component" value="Unassembled WGS sequence"/>
</dbReference>
<evidence type="ECO:0000313" key="4">
    <source>
        <dbReference type="Proteomes" id="UP000282582"/>
    </source>
</evidence>
<accession>A0A3M6WRQ7</accession>
<gene>
    <name evidence="2" type="ORF">D0868_09274</name>
    <name evidence="1" type="ORF">D0869_07157</name>
</gene>
<reference evidence="3 4" key="1">
    <citation type="journal article" date="2018" name="BMC Genomics">
        <title>Genomic evidence for intraspecific hybridization in a clonal and extremely halotolerant yeast.</title>
        <authorList>
            <person name="Gostincar C."/>
            <person name="Stajich J.E."/>
            <person name="Zupancic J."/>
            <person name="Zalar P."/>
            <person name="Gunde-Cimerman N."/>
        </authorList>
    </citation>
    <scope>NUCLEOTIDE SEQUENCE [LARGE SCALE GENOMIC DNA]</scope>
    <source>
        <strain evidence="2 4">EXF-6654</strain>
        <strain evidence="1 3">EXF-6656</strain>
    </source>
</reference>
<organism evidence="1 3">
    <name type="scientific">Hortaea werneckii</name>
    <name type="common">Black yeast</name>
    <name type="synonym">Cladosporium werneckii</name>
    <dbReference type="NCBI Taxonomy" id="91943"/>
    <lineage>
        <taxon>Eukaryota</taxon>
        <taxon>Fungi</taxon>
        <taxon>Dikarya</taxon>
        <taxon>Ascomycota</taxon>
        <taxon>Pezizomycotina</taxon>
        <taxon>Dothideomycetes</taxon>
        <taxon>Dothideomycetidae</taxon>
        <taxon>Mycosphaerellales</taxon>
        <taxon>Teratosphaeriaceae</taxon>
        <taxon>Hortaea</taxon>
    </lineage>
</organism>
<dbReference type="OrthoDB" id="3468019at2759"/>
<name>A0A3M6WRQ7_HORWE</name>
<dbReference type="EMBL" id="QWIJ01000560">
    <property type="protein sequence ID" value="RMX80980.1"/>
    <property type="molecule type" value="Genomic_DNA"/>
</dbReference>
<evidence type="ECO:0000313" key="2">
    <source>
        <dbReference type="EMBL" id="RMX99938.1"/>
    </source>
</evidence>
<evidence type="ECO:0000313" key="1">
    <source>
        <dbReference type="EMBL" id="RMX80980.1"/>
    </source>
</evidence>
<dbReference type="AlphaFoldDB" id="A0A3M6WRQ7"/>
<dbReference type="Proteomes" id="UP000282582">
    <property type="component" value="Unassembled WGS sequence"/>
</dbReference>
<proteinExistence type="predicted"/>
<protein>
    <submittedName>
        <fullName evidence="1">Uncharacterized protein</fullName>
    </submittedName>
</protein>
<dbReference type="EMBL" id="QWIK01000875">
    <property type="protein sequence ID" value="RMX99938.1"/>
    <property type="molecule type" value="Genomic_DNA"/>
</dbReference>
<comment type="caution">
    <text evidence="1">The sequence shown here is derived from an EMBL/GenBank/DDBJ whole genome shotgun (WGS) entry which is preliminary data.</text>
</comment>
<evidence type="ECO:0000313" key="3">
    <source>
        <dbReference type="Proteomes" id="UP000281245"/>
    </source>
</evidence>
<sequence>MEDLPWPPQPVPEPVKKLILRFYTSIDSHGPHASYKLASKVFTADGELIINKRVWSGSESICQWRAGGETVIMRSHTIDEILFCGEQGSNVFMSGTLRLGSEVGLIAESPFSARCLVDDVSSHSPRVKKWQIWMVEFITSISMSNLANHTSQDYTPFFDLGILRPPASKMSDGVLDTIGGR</sequence>